<sequence length="224" mass="25627">MLATSGWTPAKNDFRNTHGESYKVAIRATLVTDGWQPYRLQISRGRRDSCIPGSSGAHDALQEEWKWMDAQKRSRCRDSWVAATALGLNAARGRPYAARADPIHPFQGSRMLRLRHSGKKPIFGMRMEKATRLRSELRQAWRERSPGFAGIAVFLDQVAPTMPFKDEWKWMDAQQRRMCRDNWVEATALGLNAARGRPIPLHELIQFILFKDRECCGCWGDALI</sequence>
<dbReference type="AlphaFoldDB" id="A0AA36CMQ2"/>
<protein>
    <submittedName>
        <fullName evidence="1">Uncharacterized protein</fullName>
    </submittedName>
</protein>
<name>A0AA36CMQ2_9BILA</name>
<comment type="caution">
    <text evidence="1">The sequence shown here is derived from an EMBL/GenBank/DDBJ whole genome shotgun (WGS) entry which is preliminary data.</text>
</comment>
<evidence type="ECO:0000313" key="2">
    <source>
        <dbReference type="Proteomes" id="UP001177023"/>
    </source>
</evidence>
<dbReference type="Proteomes" id="UP001177023">
    <property type="component" value="Unassembled WGS sequence"/>
</dbReference>
<keyword evidence="2" id="KW-1185">Reference proteome</keyword>
<feature type="non-terminal residue" evidence="1">
    <location>
        <position position="224"/>
    </location>
</feature>
<evidence type="ECO:0000313" key="1">
    <source>
        <dbReference type="EMBL" id="CAJ0571173.1"/>
    </source>
</evidence>
<dbReference type="EMBL" id="CATQJA010002544">
    <property type="protein sequence ID" value="CAJ0571173.1"/>
    <property type="molecule type" value="Genomic_DNA"/>
</dbReference>
<organism evidence="1 2">
    <name type="scientific">Mesorhabditis spiculigera</name>
    <dbReference type="NCBI Taxonomy" id="96644"/>
    <lineage>
        <taxon>Eukaryota</taxon>
        <taxon>Metazoa</taxon>
        <taxon>Ecdysozoa</taxon>
        <taxon>Nematoda</taxon>
        <taxon>Chromadorea</taxon>
        <taxon>Rhabditida</taxon>
        <taxon>Rhabditina</taxon>
        <taxon>Rhabditomorpha</taxon>
        <taxon>Rhabditoidea</taxon>
        <taxon>Rhabditidae</taxon>
        <taxon>Mesorhabditinae</taxon>
        <taxon>Mesorhabditis</taxon>
    </lineage>
</organism>
<proteinExistence type="predicted"/>
<accession>A0AA36CMQ2</accession>
<reference evidence="1" key="1">
    <citation type="submission" date="2023-06" db="EMBL/GenBank/DDBJ databases">
        <authorList>
            <person name="Delattre M."/>
        </authorList>
    </citation>
    <scope>NUCLEOTIDE SEQUENCE</scope>
    <source>
        <strain evidence="1">AF72</strain>
    </source>
</reference>
<gene>
    <name evidence="1" type="ORF">MSPICULIGERA_LOCUS9596</name>
</gene>